<sequence>MKAIFGAIFGAALAMGVGAAQAAPTPVGSVAASGVGLPVAQAQYYHHHHRPHYHRPPPYYRHYHRPPPRYHHRHYGPPPHARGHAYGHRHHRHW</sequence>
<reference evidence="4" key="1">
    <citation type="journal article" date="2019" name="Int. J. Syst. Evol. Microbiol.">
        <title>The Global Catalogue of Microorganisms (GCM) 10K type strain sequencing project: providing services to taxonomists for standard genome sequencing and annotation.</title>
        <authorList>
            <consortium name="The Broad Institute Genomics Platform"/>
            <consortium name="The Broad Institute Genome Sequencing Center for Infectious Disease"/>
            <person name="Wu L."/>
            <person name="Ma J."/>
        </authorList>
    </citation>
    <scope>NUCLEOTIDE SEQUENCE [LARGE SCALE GENOMIC DNA]</scope>
    <source>
        <strain evidence="4">KCTC 42282</strain>
    </source>
</reference>
<evidence type="ECO:0000256" key="1">
    <source>
        <dbReference type="SAM" id="MobiDB-lite"/>
    </source>
</evidence>
<comment type="caution">
    <text evidence="3">The sequence shown here is derived from an EMBL/GenBank/DDBJ whole genome shotgun (WGS) entry which is preliminary data.</text>
</comment>
<keyword evidence="4" id="KW-1185">Reference proteome</keyword>
<organism evidence="3 4">
    <name type="scientific">Camelimonas fluminis</name>
    <dbReference type="NCBI Taxonomy" id="1576911"/>
    <lineage>
        <taxon>Bacteria</taxon>
        <taxon>Pseudomonadati</taxon>
        <taxon>Pseudomonadota</taxon>
        <taxon>Alphaproteobacteria</taxon>
        <taxon>Hyphomicrobiales</taxon>
        <taxon>Chelatococcaceae</taxon>
        <taxon>Camelimonas</taxon>
    </lineage>
</organism>
<gene>
    <name evidence="3" type="ORF">ACFONL_06665</name>
</gene>
<dbReference type="Proteomes" id="UP001595704">
    <property type="component" value="Unassembled WGS sequence"/>
</dbReference>
<accession>A0ABV7UEE8</accession>
<evidence type="ECO:0008006" key="5">
    <source>
        <dbReference type="Google" id="ProtNLM"/>
    </source>
</evidence>
<dbReference type="EMBL" id="JBHRYC010000026">
    <property type="protein sequence ID" value="MFC3637065.1"/>
    <property type="molecule type" value="Genomic_DNA"/>
</dbReference>
<evidence type="ECO:0000313" key="3">
    <source>
        <dbReference type="EMBL" id="MFC3637065.1"/>
    </source>
</evidence>
<evidence type="ECO:0000256" key="2">
    <source>
        <dbReference type="SAM" id="SignalP"/>
    </source>
</evidence>
<feature type="region of interest" description="Disordered" evidence="1">
    <location>
        <begin position="47"/>
        <end position="94"/>
    </location>
</feature>
<feature type="chain" id="PRO_5045297760" description="PXPV repeat-containing protein" evidence="2">
    <location>
        <begin position="23"/>
        <end position="94"/>
    </location>
</feature>
<dbReference type="RefSeq" id="WP_191318009.1">
    <property type="nucleotide sequence ID" value="NZ_BNCG01000002.1"/>
</dbReference>
<proteinExistence type="predicted"/>
<keyword evidence="2" id="KW-0732">Signal</keyword>
<protein>
    <recommendedName>
        <fullName evidence="5">PXPV repeat-containing protein</fullName>
    </recommendedName>
</protein>
<name>A0ABV7UEE8_9HYPH</name>
<evidence type="ECO:0000313" key="4">
    <source>
        <dbReference type="Proteomes" id="UP001595704"/>
    </source>
</evidence>
<feature type="signal peptide" evidence="2">
    <location>
        <begin position="1"/>
        <end position="22"/>
    </location>
</feature>